<dbReference type="RefSeq" id="WP_117444161.1">
    <property type="nucleotide sequence ID" value="NZ_JAJFEN010000010.1"/>
</dbReference>
<dbReference type="AlphaFoldDB" id="A0A3E2VNR4"/>
<dbReference type="Proteomes" id="UP000260025">
    <property type="component" value="Unassembled WGS sequence"/>
</dbReference>
<dbReference type="OrthoDB" id="1652103at2"/>
<name>A0A3E2VNR4_CLOIN</name>
<organism evidence="1 2">
    <name type="scientific">Clostridium innocuum</name>
    <dbReference type="NCBI Taxonomy" id="1522"/>
    <lineage>
        <taxon>Bacteria</taxon>
        <taxon>Bacillati</taxon>
        <taxon>Bacillota</taxon>
        <taxon>Clostridia</taxon>
        <taxon>Eubacteriales</taxon>
        <taxon>Clostridiaceae</taxon>
        <taxon>Clostridium</taxon>
    </lineage>
</organism>
<sequence length="156" mass="18699">MYRTIKVRLKATKAQKEHLLAYEEVYHTDLESLIQQLHKHPSSIRFADLHFSEAIEVHSRWMLYQTALKMFNRQQLHKKTSYGKSSTWAPRSFQIKSNHLTLLYGRRFPHRQDTLLMKPLSTELLSLEEHTIIRMDLVHDEFFWYANFLIRIAANT</sequence>
<dbReference type="EMBL" id="QVEV01000030">
    <property type="protein sequence ID" value="RGC12474.1"/>
    <property type="molecule type" value="Genomic_DNA"/>
</dbReference>
<protein>
    <submittedName>
        <fullName evidence="1">Uncharacterized protein</fullName>
    </submittedName>
</protein>
<gene>
    <name evidence="1" type="ORF">DXA38_16665</name>
</gene>
<proteinExistence type="predicted"/>
<evidence type="ECO:0000313" key="1">
    <source>
        <dbReference type="EMBL" id="RGC12474.1"/>
    </source>
</evidence>
<comment type="caution">
    <text evidence="1">The sequence shown here is derived from an EMBL/GenBank/DDBJ whole genome shotgun (WGS) entry which is preliminary data.</text>
</comment>
<reference evidence="1 2" key="1">
    <citation type="submission" date="2018-08" db="EMBL/GenBank/DDBJ databases">
        <title>A genome reference for cultivated species of the human gut microbiota.</title>
        <authorList>
            <person name="Zou Y."/>
            <person name="Xue W."/>
            <person name="Luo G."/>
        </authorList>
    </citation>
    <scope>NUCLEOTIDE SEQUENCE [LARGE SCALE GENOMIC DNA]</scope>
    <source>
        <strain evidence="1 2">OF01-2LB</strain>
    </source>
</reference>
<evidence type="ECO:0000313" key="2">
    <source>
        <dbReference type="Proteomes" id="UP000260025"/>
    </source>
</evidence>
<accession>A0A3E2VNR4</accession>